<proteinExistence type="predicted"/>
<name>E3NKX0_CAERE</name>
<accession>E3NKX0</accession>
<dbReference type="InParanoid" id="E3NKX0"/>
<dbReference type="HOGENOM" id="CLU_044397_2_0_1"/>
<evidence type="ECO:0000313" key="4">
    <source>
        <dbReference type="Proteomes" id="UP000008281"/>
    </source>
</evidence>
<evidence type="ECO:0000259" key="2">
    <source>
        <dbReference type="Pfam" id="PF07735"/>
    </source>
</evidence>
<feature type="coiled-coil region" evidence="1">
    <location>
        <begin position="170"/>
        <end position="213"/>
    </location>
</feature>
<evidence type="ECO:0000256" key="1">
    <source>
        <dbReference type="SAM" id="Coils"/>
    </source>
</evidence>
<protein>
    <recommendedName>
        <fullName evidence="2">Sdz-33 F-box domain-containing protein</fullName>
    </recommendedName>
</protein>
<dbReference type="AlphaFoldDB" id="E3NKX0"/>
<dbReference type="EMBL" id="DS268841">
    <property type="protein sequence ID" value="EFP03744.1"/>
    <property type="molecule type" value="Genomic_DNA"/>
</dbReference>
<evidence type="ECO:0000313" key="3">
    <source>
        <dbReference type="EMBL" id="EFP03744.1"/>
    </source>
</evidence>
<dbReference type="Pfam" id="PF07735">
    <property type="entry name" value="FBA_2"/>
    <property type="match status" value="1"/>
</dbReference>
<gene>
    <name evidence="3" type="ORF">CRE_21008</name>
</gene>
<keyword evidence="1" id="KW-0175">Coiled coil</keyword>
<organism evidence="4">
    <name type="scientific">Caenorhabditis remanei</name>
    <name type="common">Caenorhabditis vulgaris</name>
    <dbReference type="NCBI Taxonomy" id="31234"/>
    <lineage>
        <taxon>Eukaryota</taxon>
        <taxon>Metazoa</taxon>
        <taxon>Ecdysozoa</taxon>
        <taxon>Nematoda</taxon>
        <taxon>Chromadorea</taxon>
        <taxon>Rhabditida</taxon>
        <taxon>Rhabditina</taxon>
        <taxon>Rhabditomorpha</taxon>
        <taxon>Rhabditoidea</taxon>
        <taxon>Rhabditidae</taxon>
        <taxon>Peloderinae</taxon>
        <taxon>Caenorhabditis</taxon>
    </lineage>
</organism>
<dbReference type="Proteomes" id="UP000008281">
    <property type="component" value="Unassembled WGS sequence"/>
</dbReference>
<keyword evidence="4" id="KW-1185">Reference proteome</keyword>
<feature type="domain" description="Sdz-33 F-box" evidence="2">
    <location>
        <begin position="30"/>
        <end position="84"/>
    </location>
</feature>
<dbReference type="InterPro" id="IPR012885">
    <property type="entry name" value="F-box_Sdz-33"/>
</dbReference>
<reference evidence="3" key="1">
    <citation type="submission" date="2007-07" db="EMBL/GenBank/DDBJ databases">
        <title>PCAP assembly of the Caenorhabditis remanei genome.</title>
        <authorList>
            <consortium name="The Caenorhabditis remanei Sequencing Consortium"/>
            <person name="Wilson R.K."/>
        </authorList>
    </citation>
    <scope>NUCLEOTIDE SEQUENCE [LARGE SCALE GENOMIC DNA]</scope>
    <source>
        <strain evidence="3">PB4641</strain>
    </source>
</reference>
<sequence length="222" mass="26759">MNYILDAYTSHDTASRQFMLEDIQLPYGYFHEKIFQFCDCSYYSADWITIETLLTMKNCYSLDIGENWLSYTDMNRFLKFWTQSEVDMFDDYFNINMEEDIPENELFNGITRLNSSRFRSPTYFVVANSTQRKRQLLIIWYEEKKLKFAAWSPEDNCQDVNGRDVFFQKELDALKDVERQKELKKKLEENNNEEEIMKEIRELNEKLLELEVRGKFSIIESS</sequence>